<reference evidence="2 3" key="1">
    <citation type="submission" date="2016-11" db="EMBL/GenBank/DDBJ databases">
        <authorList>
            <person name="Varghese N."/>
            <person name="Submissions S."/>
        </authorList>
    </citation>
    <scope>NUCLEOTIDE SEQUENCE [LARGE SCALE GENOMIC DNA]</scope>
    <source>
        <strain evidence="2 3">DSM 29620</strain>
    </source>
</reference>
<dbReference type="Proteomes" id="UP000324252">
    <property type="component" value="Unassembled WGS sequence"/>
</dbReference>
<keyword evidence="3" id="KW-1185">Reference proteome</keyword>
<dbReference type="InterPro" id="IPR006121">
    <property type="entry name" value="HMA_dom"/>
</dbReference>
<dbReference type="Pfam" id="PF00403">
    <property type="entry name" value="HMA"/>
    <property type="match status" value="1"/>
</dbReference>
<evidence type="ECO:0000313" key="3">
    <source>
        <dbReference type="Proteomes" id="UP000324252"/>
    </source>
</evidence>
<dbReference type="AlphaFoldDB" id="A0A1H0MP47"/>
<gene>
    <name evidence="2" type="ORF">SAMN05444142_11713</name>
</gene>
<dbReference type="InterPro" id="IPR036163">
    <property type="entry name" value="HMA_dom_sf"/>
</dbReference>
<dbReference type="RefSeq" id="WP_223228165.1">
    <property type="nucleotide sequence ID" value="NZ_FNIO01000010.1"/>
</dbReference>
<organism evidence="2 3">
    <name type="scientific">Lutimaribacter pacificus</name>
    <dbReference type="NCBI Taxonomy" id="391948"/>
    <lineage>
        <taxon>Bacteria</taxon>
        <taxon>Pseudomonadati</taxon>
        <taxon>Pseudomonadota</taxon>
        <taxon>Alphaproteobacteria</taxon>
        <taxon>Rhodobacterales</taxon>
        <taxon>Roseobacteraceae</taxon>
        <taxon>Lutimaribacter</taxon>
    </lineage>
</organism>
<evidence type="ECO:0000259" key="1">
    <source>
        <dbReference type="PROSITE" id="PS50846"/>
    </source>
</evidence>
<dbReference type="Gene3D" id="3.30.70.100">
    <property type="match status" value="1"/>
</dbReference>
<dbReference type="SUPFAM" id="SSF55008">
    <property type="entry name" value="HMA, heavy metal-associated domain"/>
    <property type="match status" value="1"/>
</dbReference>
<protein>
    <submittedName>
        <fullName evidence="2">Copper chaperone CopZ</fullName>
    </submittedName>
</protein>
<feature type="domain" description="HMA" evidence="1">
    <location>
        <begin position="2"/>
        <end position="68"/>
    </location>
</feature>
<proteinExistence type="predicted"/>
<dbReference type="EMBL" id="FQZZ01000017">
    <property type="protein sequence ID" value="SHL00969.1"/>
    <property type="molecule type" value="Genomic_DNA"/>
</dbReference>
<sequence>MKSLTLEVRGLFEELDHLAVERHLSALDGVHRAEANPASASVTVHYDETVLGEDALREAIESCGFHCTGERVPNHVCKMDHSGHDGHSAVLSH</sequence>
<name>A0A1H0MP47_9RHOB</name>
<evidence type="ECO:0000313" key="2">
    <source>
        <dbReference type="EMBL" id="SHL00969.1"/>
    </source>
</evidence>
<dbReference type="GO" id="GO:0046872">
    <property type="term" value="F:metal ion binding"/>
    <property type="evidence" value="ECO:0007669"/>
    <property type="project" value="InterPro"/>
</dbReference>
<accession>A0A1H0MP47</accession>
<dbReference type="CDD" id="cd00371">
    <property type="entry name" value="HMA"/>
    <property type="match status" value="1"/>
</dbReference>
<dbReference type="PROSITE" id="PS50846">
    <property type="entry name" value="HMA_2"/>
    <property type="match status" value="1"/>
</dbReference>